<reference evidence="2 3" key="1">
    <citation type="submission" date="2020-08" db="EMBL/GenBank/DDBJ databases">
        <authorList>
            <person name="Newling K."/>
            <person name="Davey J."/>
            <person name="Forrester S."/>
        </authorList>
    </citation>
    <scope>NUCLEOTIDE SEQUENCE [LARGE SCALE GENOMIC DNA]</scope>
    <source>
        <strain evidence="3">Crithidia deanei Carvalho (ATCC PRA-265)</strain>
    </source>
</reference>
<feature type="region of interest" description="Disordered" evidence="1">
    <location>
        <begin position="261"/>
        <end position="310"/>
    </location>
</feature>
<dbReference type="EMBL" id="LR877148">
    <property type="protein sequence ID" value="CAD2215242.1"/>
    <property type="molecule type" value="Genomic_DNA"/>
</dbReference>
<dbReference type="AlphaFoldDB" id="A0A7G2CB36"/>
<sequence length="317" mass="33737">MSKKNSLGNRMDDFHMAGGNRHNMSGNNVHHMNPANNLNFNMNGFTNMGGMPMPFVPELHNPAMNPFLSMNPNGNYIFNPMMQPFLPGSTNVLPQTRMQVPHTTSSTTNTFSGLYPHAAPFVPSSAKGPNSSPLPMHGAKPSEEGTIFAGGGGIAATPTEGGIASPFTSADSLWAFNNNNNNPPTNNSYSNNNNNAMHRGPSNIVNVPPEVHKVPPQSDPAIINFFPEMQTTSINVFRHGNGLYTALNGVPVQISLNPLPVQSMPSGGGTATSSSGRHSPHSSVPSTPSSHHQSMPPSFQKSTPDDGVNLGMFVFQP</sequence>
<accession>A0A7G2CB36</accession>
<gene>
    <name evidence="2" type="ORF">ADEAN_000269700</name>
</gene>
<proteinExistence type="predicted"/>
<evidence type="ECO:0000313" key="2">
    <source>
        <dbReference type="EMBL" id="CAD2215242.1"/>
    </source>
</evidence>
<keyword evidence="3" id="KW-1185">Reference proteome</keyword>
<feature type="region of interest" description="Disordered" evidence="1">
    <location>
        <begin position="124"/>
        <end position="154"/>
    </location>
</feature>
<name>A0A7G2CB36_9TRYP</name>
<evidence type="ECO:0000313" key="3">
    <source>
        <dbReference type="Proteomes" id="UP000515908"/>
    </source>
</evidence>
<feature type="region of interest" description="Disordered" evidence="1">
    <location>
        <begin position="175"/>
        <end position="203"/>
    </location>
</feature>
<organism evidence="2 3">
    <name type="scientific">Angomonas deanei</name>
    <dbReference type="NCBI Taxonomy" id="59799"/>
    <lineage>
        <taxon>Eukaryota</taxon>
        <taxon>Discoba</taxon>
        <taxon>Euglenozoa</taxon>
        <taxon>Kinetoplastea</taxon>
        <taxon>Metakinetoplastina</taxon>
        <taxon>Trypanosomatida</taxon>
        <taxon>Trypanosomatidae</taxon>
        <taxon>Strigomonadinae</taxon>
        <taxon>Angomonas</taxon>
    </lineage>
</organism>
<feature type="compositionally biased region" description="Low complexity" evidence="1">
    <location>
        <begin position="271"/>
        <end position="294"/>
    </location>
</feature>
<dbReference type="Proteomes" id="UP000515908">
    <property type="component" value="Chromosome 04"/>
</dbReference>
<dbReference type="VEuPathDB" id="TriTrypDB:ADEAN_000269700"/>
<evidence type="ECO:0000256" key="1">
    <source>
        <dbReference type="SAM" id="MobiDB-lite"/>
    </source>
</evidence>
<protein>
    <submittedName>
        <fullName evidence="2">Uncharacterized protein</fullName>
    </submittedName>
</protein>
<feature type="compositionally biased region" description="Low complexity" evidence="1">
    <location>
        <begin position="177"/>
        <end position="195"/>
    </location>
</feature>